<name>A0A7N0UZP8_KALFE</name>
<dbReference type="Gene3D" id="2.130.10.10">
    <property type="entry name" value="YVTN repeat-like/Quinoprotein amine dehydrogenase"/>
    <property type="match status" value="6"/>
</dbReference>
<evidence type="ECO:0000313" key="12">
    <source>
        <dbReference type="EnsemblPlants" id="Kaladp0095s0399.1.v1.1"/>
    </source>
</evidence>
<dbReference type="SUPFAM" id="SSF50978">
    <property type="entry name" value="WD40 repeat-like"/>
    <property type="match status" value="3"/>
</dbReference>
<keyword evidence="10" id="KW-0539">Nucleus</keyword>
<accession>A0A7N0UZP8</accession>
<evidence type="ECO:0000256" key="4">
    <source>
        <dbReference type="ARBA" id="ARBA00005881"/>
    </source>
</evidence>
<feature type="repeat" description="WD" evidence="11">
    <location>
        <begin position="637"/>
        <end position="678"/>
    </location>
</feature>
<dbReference type="SMART" id="SM00320">
    <property type="entry name" value="WD40"/>
    <property type="match status" value="13"/>
</dbReference>
<evidence type="ECO:0000256" key="10">
    <source>
        <dbReference type="ARBA" id="ARBA00023242"/>
    </source>
</evidence>
<comment type="similarity">
    <text evidence="4">Belongs to the WD repeat ELP2 family.</text>
</comment>
<feature type="repeat" description="WD" evidence="11">
    <location>
        <begin position="122"/>
        <end position="149"/>
    </location>
</feature>
<dbReference type="AlphaFoldDB" id="A0A7N0UZP8"/>
<feature type="repeat" description="WD" evidence="11">
    <location>
        <begin position="409"/>
        <end position="440"/>
    </location>
</feature>
<dbReference type="PROSITE" id="PS00678">
    <property type="entry name" value="WD_REPEATS_1"/>
    <property type="match status" value="1"/>
</dbReference>
<proteinExistence type="inferred from homology"/>
<sequence>MSGGDIGVERAFIGAGCNRVVNNVSWGACGLVSCGSQNAVSIFCPKSGQIITTLPGHKTAVNCTHWLPNNKFAFKAKDLDKHFLLSGDADGVIILWELSLPSRRWRHVMQVSESHKKGVTCITSFMISEEEALLASTASDGTVNIWEVKFPYTTGGDCMLSCLQSISVGSKPMVTVSIAELPGSSSSGQIVLAVGGLDNKIHLYCGERKSEFVRACELKGHTDWIRSLDFSLPISVDGSTSNLLLVSASQDKGIRIWKVVPLAPGSSDAYKNEEISLAAYIKGPLMVAGSSSYQISLESLQIGHEDWVYSVEWQPPVINPKDGITYTQPQSILSASIDKTMMIWQPEATTGIWMNVVTVGELSHSALGFYGGHWSPEGDSILAHGYGGSFHLWKNVGIGYDNWQPQKVPSGHFAAVTDIEWARSGKYLLSVSHDQTARIYAPWKNAESPEDEPSWHEIARPQVHGHDINFVTIIKSKGNQRFVSGADEKVARVFEAPLSFLKTLTHATSDNLSQEDFPSDVQILGANMSALGLSQKPIYVNASDAVSNKTSVDGVDTLETIPDAAPVEFTQVPIEEQLAWHTLWPESHKLYGHGNELFSLCCDHEGNLVASSCKAQSAAVAEIWLWQVGTWKAVGRLQSHTLTVTQLAFSRDDEYLLSVSRDRQFSVFSIKRSDEVSHELVARQEAHKRIIWACSWNPFGHHFATGSRDKTVKIWSVENSSSVKLLTTLPSFKAGVTALSWVGLNRQTNEGLLAVGMENGLIEIWSVSISTVMAKASIVLQLDPFLCHASAVNSLAWRLSEMDTDSGSTELASCGADNCVRVFKVSLDGQKSKSVGIRGNMLS</sequence>
<dbReference type="Gramene" id="Kaladp0095s0399.1.v1.1">
    <property type="protein sequence ID" value="Kaladp0095s0399.1.v1.1"/>
    <property type="gene ID" value="Kaladp0095s0399.v1.1"/>
</dbReference>
<dbReference type="Pfam" id="PF00400">
    <property type="entry name" value="WD40"/>
    <property type="match status" value="7"/>
</dbReference>
<dbReference type="InterPro" id="IPR037289">
    <property type="entry name" value="Elp2"/>
</dbReference>
<evidence type="ECO:0000313" key="13">
    <source>
        <dbReference type="Proteomes" id="UP000594263"/>
    </source>
</evidence>
<evidence type="ECO:0000256" key="6">
    <source>
        <dbReference type="ARBA" id="ARBA00022490"/>
    </source>
</evidence>
<evidence type="ECO:0000256" key="9">
    <source>
        <dbReference type="ARBA" id="ARBA00022737"/>
    </source>
</evidence>
<organism evidence="12 13">
    <name type="scientific">Kalanchoe fedtschenkoi</name>
    <name type="common">Lavender scallops</name>
    <name type="synonym">South American air plant</name>
    <dbReference type="NCBI Taxonomy" id="63787"/>
    <lineage>
        <taxon>Eukaryota</taxon>
        <taxon>Viridiplantae</taxon>
        <taxon>Streptophyta</taxon>
        <taxon>Embryophyta</taxon>
        <taxon>Tracheophyta</taxon>
        <taxon>Spermatophyta</taxon>
        <taxon>Magnoliopsida</taxon>
        <taxon>eudicotyledons</taxon>
        <taxon>Gunneridae</taxon>
        <taxon>Pentapetalae</taxon>
        <taxon>Saxifragales</taxon>
        <taxon>Crassulaceae</taxon>
        <taxon>Kalanchoe</taxon>
    </lineage>
</organism>
<dbReference type="InterPro" id="IPR020472">
    <property type="entry name" value="WD40_PAC1"/>
</dbReference>
<dbReference type="EnsemblPlants" id="Kaladp0095s0399.1.v1.1">
    <property type="protein sequence ID" value="Kaladp0095s0399.1.v1.1"/>
    <property type="gene ID" value="Kaladp0095s0399.v1.1"/>
</dbReference>
<evidence type="ECO:0000256" key="8">
    <source>
        <dbReference type="ARBA" id="ARBA00022694"/>
    </source>
</evidence>
<evidence type="ECO:0000256" key="3">
    <source>
        <dbReference type="ARBA" id="ARBA00005043"/>
    </source>
</evidence>
<dbReference type="PANTHER" id="PTHR44111">
    <property type="entry name" value="ELONGATOR COMPLEX PROTEIN 2"/>
    <property type="match status" value="1"/>
</dbReference>
<feature type="repeat" description="WD" evidence="11">
    <location>
        <begin position="684"/>
        <end position="725"/>
    </location>
</feature>
<dbReference type="GO" id="GO:0002098">
    <property type="term" value="P:tRNA wobble uridine modification"/>
    <property type="evidence" value="ECO:0007669"/>
    <property type="project" value="InterPro"/>
</dbReference>
<dbReference type="PROSITE" id="PS50294">
    <property type="entry name" value="WD_REPEATS_REGION"/>
    <property type="match status" value="1"/>
</dbReference>
<dbReference type="OMA" id="ENFRHIS"/>
<dbReference type="InterPro" id="IPR001680">
    <property type="entry name" value="WD40_rpt"/>
</dbReference>
<keyword evidence="8" id="KW-0819">tRNA processing</keyword>
<evidence type="ECO:0000256" key="5">
    <source>
        <dbReference type="ARBA" id="ARBA00020267"/>
    </source>
</evidence>
<dbReference type="FunFam" id="2.130.10.10:FF:000400">
    <property type="entry name" value="Elongator acetyltransferase complex subunit 2"/>
    <property type="match status" value="1"/>
</dbReference>
<dbReference type="PRINTS" id="PR00320">
    <property type="entry name" value="GPROTEINBRPT"/>
</dbReference>
<dbReference type="InterPro" id="IPR015943">
    <property type="entry name" value="WD40/YVTN_repeat-like_dom_sf"/>
</dbReference>
<protein>
    <recommendedName>
        <fullName evidence="5">Elongator complex protein 2</fullName>
    </recommendedName>
</protein>
<evidence type="ECO:0000256" key="11">
    <source>
        <dbReference type="PROSITE-ProRule" id="PRU00221"/>
    </source>
</evidence>
<dbReference type="GO" id="GO:0005634">
    <property type="term" value="C:nucleus"/>
    <property type="evidence" value="ECO:0007669"/>
    <property type="project" value="UniProtKB-SubCell"/>
</dbReference>
<evidence type="ECO:0000256" key="1">
    <source>
        <dbReference type="ARBA" id="ARBA00004123"/>
    </source>
</evidence>
<dbReference type="PROSITE" id="PS50082">
    <property type="entry name" value="WD_REPEATS_2"/>
    <property type="match status" value="5"/>
</dbReference>
<keyword evidence="6" id="KW-0963">Cytoplasm</keyword>
<dbReference type="Proteomes" id="UP000594263">
    <property type="component" value="Unplaced"/>
</dbReference>
<feature type="repeat" description="WD" evidence="11">
    <location>
        <begin position="218"/>
        <end position="259"/>
    </location>
</feature>
<keyword evidence="7 11" id="KW-0853">WD repeat</keyword>
<dbReference type="InterPro" id="IPR036322">
    <property type="entry name" value="WD40_repeat_dom_sf"/>
</dbReference>
<dbReference type="GO" id="GO:0005737">
    <property type="term" value="C:cytoplasm"/>
    <property type="evidence" value="ECO:0007669"/>
    <property type="project" value="UniProtKB-SubCell"/>
</dbReference>
<keyword evidence="13" id="KW-1185">Reference proteome</keyword>
<evidence type="ECO:0000256" key="7">
    <source>
        <dbReference type="ARBA" id="ARBA00022574"/>
    </source>
</evidence>
<reference evidence="12" key="1">
    <citation type="submission" date="2021-01" db="UniProtKB">
        <authorList>
            <consortium name="EnsemblPlants"/>
        </authorList>
    </citation>
    <scope>IDENTIFICATION</scope>
</reference>
<dbReference type="GO" id="GO:0033588">
    <property type="term" value="C:elongator holoenzyme complex"/>
    <property type="evidence" value="ECO:0007669"/>
    <property type="project" value="InterPro"/>
</dbReference>
<keyword evidence="9" id="KW-0677">Repeat</keyword>
<comment type="subcellular location">
    <subcellularLocation>
        <location evidence="2">Cytoplasm</location>
    </subcellularLocation>
    <subcellularLocation>
        <location evidence="1">Nucleus</location>
    </subcellularLocation>
</comment>
<dbReference type="PANTHER" id="PTHR44111:SF1">
    <property type="entry name" value="ELONGATOR COMPLEX PROTEIN 2"/>
    <property type="match status" value="1"/>
</dbReference>
<dbReference type="InterPro" id="IPR019775">
    <property type="entry name" value="WD40_repeat_CS"/>
</dbReference>
<comment type="pathway">
    <text evidence="3">tRNA modification; 5-methoxycarbonylmethyl-2-thiouridine-tRNA biosynthesis.</text>
</comment>
<evidence type="ECO:0000256" key="2">
    <source>
        <dbReference type="ARBA" id="ARBA00004496"/>
    </source>
</evidence>